<dbReference type="FunFam" id="4.10.280.10:FF:000060">
    <property type="entry name" value="Scute protein"/>
    <property type="match status" value="1"/>
</dbReference>
<dbReference type="GO" id="GO:0005667">
    <property type="term" value="C:transcription regulator complex"/>
    <property type="evidence" value="ECO:0007669"/>
    <property type="project" value="UniProtKB-ARBA"/>
</dbReference>
<reference evidence="6" key="1">
    <citation type="submission" date="2021-03" db="EMBL/GenBank/DDBJ databases">
        <title>Chromosome level genome of the anhydrobiotic midge Polypedilum vanderplanki.</title>
        <authorList>
            <person name="Yoshida Y."/>
            <person name="Kikawada T."/>
            <person name="Gusev O."/>
        </authorList>
    </citation>
    <scope>NUCLEOTIDE SEQUENCE</scope>
    <source>
        <strain evidence="6">NIAS01</strain>
        <tissue evidence="6">Whole body or cell culture</tissue>
    </source>
</reference>
<dbReference type="CDD" id="cd19744">
    <property type="entry name" value="bHLH_TS_dAS-C_like"/>
    <property type="match status" value="1"/>
</dbReference>
<feature type="domain" description="BHLH" evidence="5">
    <location>
        <begin position="70"/>
        <end position="132"/>
    </location>
</feature>
<keyword evidence="2" id="KW-0221">Differentiation</keyword>
<evidence type="ECO:0000313" key="6">
    <source>
        <dbReference type="EMBL" id="KAG5682567.1"/>
    </source>
</evidence>
<name>A0A9J6CL33_POLVA</name>
<dbReference type="InterPro" id="IPR011598">
    <property type="entry name" value="bHLH_dom"/>
</dbReference>
<dbReference type="Pfam" id="PF00010">
    <property type="entry name" value="HLH"/>
    <property type="match status" value="1"/>
</dbReference>
<dbReference type="GO" id="GO:0046982">
    <property type="term" value="F:protein heterodimerization activity"/>
    <property type="evidence" value="ECO:0007669"/>
    <property type="project" value="UniProtKB-ARBA"/>
</dbReference>
<dbReference type="GO" id="GO:0007417">
    <property type="term" value="P:central nervous system development"/>
    <property type="evidence" value="ECO:0007669"/>
    <property type="project" value="UniProtKB-ARBA"/>
</dbReference>
<evidence type="ECO:0000259" key="5">
    <source>
        <dbReference type="PROSITE" id="PS50888"/>
    </source>
</evidence>
<dbReference type="Proteomes" id="UP001107558">
    <property type="component" value="Chromosome 1"/>
</dbReference>
<sequence>MTLNNTNMIQNNCVIVHSTNMLASKASQQMYGKRPIAPAPLATSNGANQVVALPKKNYKYGMQYPVTQTASVARRNARERNRVKQVNNGFSNLRQHIPQSVVTSLTKGGRGASKKLSKVDTLRLAVEYIRGLKDLLEDSENSSASSSSFYSEKMIPRSEASISPTPSYASSDTSSTMSYTPNLQGHQMSFKQEPFDNYAEQSTSPAPSSYHSDAISHHHLHHHQMYPSTSTPYKPVHQTYESYSPVSADDEELLDAIAWWQQQ</sequence>
<dbReference type="GO" id="GO:0000977">
    <property type="term" value="F:RNA polymerase II transcription regulatory region sequence-specific DNA binding"/>
    <property type="evidence" value="ECO:0007669"/>
    <property type="project" value="TreeGrafter"/>
</dbReference>
<evidence type="ECO:0000313" key="7">
    <source>
        <dbReference type="Proteomes" id="UP001107558"/>
    </source>
</evidence>
<dbReference type="SUPFAM" id="SSF47459">
    <property type="entry name" value="HLH, helix-loop-helix DNA-binding domain"/>
    <property type="match status" value="1"/>
</dbReference>
<evidence type="ECO:0000256" key="1">
    <source>
        <dbReference type="ARBA" id="ARBA00022473"/>
    </source>
</evidence>
<proteinExistence type="predicted"/>
<evidence type="ECO:0000256" key="2">
    <source>
        <dbReference type="ARBA" id="ARBA00022782"/>
    </source>
</evidence>
<dbReference type="PANTHER" id="PTHR23349:SF108">
    <property type="entry name" value="BHLH DOMAIN-CONTAINING PROTEIN"/>
    <property type="match status" value="1"/>
</dbReference>
<dbReference type="OrthoDB" id="5976910at2759"/>
<dbReference type="InterPro" id="IPR036638">
    <property type="entry name" value="HLH_DNA-bd_sf"/>
</dbReference>
<protein>
    <recommendedName>
        <fullName evidence="5">BHLH domain-containing protein</fullName>
    </recommendedName>
</protein>
<feature type="region of interest" description="Disordered" evidence="4">
    <location>
        <begin position="140"/>
        <end position="182"/>
    </location>
</feature>
<dbReference type="AlphaFoldDB" id="A0A9J6CL33"/>
<keyword evidence="7" id="KW-1185">Reference proteome</keyword>
<evidence type="ECO:0000256" key="3">
    <source>
        <dbReference type="ARBA" id="ARBA00023125"/>
    </source>
</evidence>
<dbReference type="SMART" id="SM00353">
    <property type="entry name" value="HLH"/>
    <property type="match status" value="1"/>
</dbReference>
<dbReference type="Gene3D" id="4.10.280.10">
    <property type="entry name" value="Helix-loop-helix DNA-binding domain"/>
    <property type="match status" value="1"/>
</dbReference>
<dbReference type="EMBL" id="JADBJN010000001">
    <property type="protein sequence ID" value="KAG5682567.1"/>
    <property type="molecule type" value="Genomic_DNA"/>
</dbReference>
<dbReference type="GO" id="GO:0000981">
    <property type="term" value="F:DNA-binding transcription factor activity, RNA polymerase II-specific"/>
    <property type="evidence" value="ECO:0007669"/>
    <property type="project" value="TreeGrafter"/>
</dbReference>
<dbReference type="GO" id="GO:0009653">
    <property type="term" value="P:anatomical structure morphogenesis"/>
    <property type="evidence" value="ECO:0007669"/>
    <property type="project" value="UniProtKB-ARBA"/>
</dbReference>
<accession>A0A9J6CL33</accession>
<dbReference type="PROSITE" id="PS50888">
    <property type="entry name" value="BHLH"/>
    <property type="match status" value="1"/>
</dbReference>
<evidence type="ECO:0000256" key="4">
    <source>
        <dbReference type="SAM" id="MobiDB-lite"/>
    </source>
</evidence>
<feature type="compositionally biased region" description="Low complexity" evidence="4">
    <location>
        <begin position="163"/>
        <end position="181"/>
    </location>
</feature>
<feature type="compositionally biased region" description="Low complexity" evidence="4">
    <location>
        <begin position="141"/>
        <end position="152"/>
    </location>
</feature>
<keyword evidence="3" id="KW-0238">DNA-binding</keyword>
<dbReference type="PANTHER" id="PTHR23349">
    <property type="entry name" value="BASIC HELIX-LOOP-HELIX TRANSCRIPTION FACTOR, TWIST"/>
    <property type="match status" value="1"/>
</dbReference>
<keyword evidence="1" id="KW-0217">Developmental protein</keyword>
<gene>
    <name evidence="6" type="ORF">PVAND_011912</name>
</gene>
<dbReference type="GO" id="GO:0061382">
    <property type="term" value="P:Malpighian tubule tip cell differentiation"/>
    <property type="evidence" value="ECO:0007669"/>
    <property type="project" value="UniProtKB-ARBA"/>
</dbReference>
<comment type="caution">
    <text evidence="6">The sequence shown here is derived from an EMBL/GenBank/DDBJ whole genome shotgun (WGS) entry which is preliminary data.</text>
</comment>
<organism evidence="6 7">
    <name type="scientific">Polypedilum vanderplanki</name>
    <name type="common">Sleeping chironomid midge</name>
    <dbReference type="NCBI Taxonomy" id="319348"/>
    <lineage>
        <taxon>Eukaryota</taxon>
        <taxon>Metazoa</taxon>
        <taxon>Ecdysozoa</taxon>
        <taxon>Arthropoda</taxon>
        <taxon>Hexapoda</taxon>
        <taxon>Insecta</taxon>
        <taxon>Pterygota</taxon>
        <taxon>Neoptera</taxon>
        <taxon>Endopterygota</taxon>
        <taxon>Diptera</taxon>
        <taxon>Nematocera</taxon>
        <taxon>Chironomoidea</taxon>
        <taxon>Chironomidae</taxon>
        <taxon>Chironominae</taxon>
        <taxon>Polypedilum</taxon>
        <taxon>Polypedilum</taxon>
    </lineage>
</organism>
<dbReference type="InterPro" id="IPR050283">
    <property type="entry name" value="E-box_TF_Regulators"/>
</dbReference>
<dbReference type="GO" id="GO:0009893">
    <property type="term" value="P:positive regulation of metabolic process"/>
    <property type="evidence" value="ECO:0007669"/>
    <property type="project" value="UniProtKB-ARBA"/>
</dbReference>